<evidence type="ECO:0000313" key="2">
    <source>
        <dbReference type="EMBL" id="BCB26766.1"/>
    </source>
</evidence>
<feature type="compositionally biased region" description="Basic residues" evidence="1">
    <location>
        <begin position="93"/>
        <end position="108"/>
    </location>
</feature>
<dbReference type="Proteomes" id="UP000502260">
    <property type="component" value="Chromosome"/>
</dbReference>
<feature type="compositionally biased region" description="Basic and acidic residues" evidence="1">
    <location>
        <begin position="45"/>
        <end position="62"/>
    </location>
</feature>
<gene>
    <name evidence="2" type="ORF">SKTS_16520</name>
</gene>
<name>A0A6F8VCM7_9PROT</name>
<protein>
    <submittedName>
        <fullName evidence="2">Uncharacterized protein</fullName>
    </submittedName>
</protein>
<evidence type="ECO:0000313" key="3">
    <source>
        <dbReference type="Proteomes" id="UP000502260"/>
    </source>
</evidence>
<sequence>MNEQQPTSPRRRQQELLAIPERQRTDAEWDELNELEIVLASVNRVEAREPNAREQNPRDPNARRNGPPPAAQARPNGGSPQARPSGGGAQVKKPARKFHKRPPKAPAP</sequence>
<feature type="region of interest" description="Disordered" evidence="1">
    <location>
        <begin position="1"/>
        <end position="26"/>
    </location>
</feature>
<reference evidence="3" key="1">
    <citation type="submission" date="2020-03" db="EMBL/GenBank/DDBJ databases">
        <title>Complete genome sequence of sulfur-oxidizing bacterium skT11.</title>
        <authorList>
            <person name="Kanda M."/>
            <person name="Kojima H."/>
            <person name="Fukui M."/>
        </authorList>
    </citation>
    <scope>NUCLEOTIDE SEQUENCE [LARGE SCALE GENOMIC DNA]</scope>
    <source>
        <strain evidence="3">skT11</strain>
    </source>
</reference>
<dbReference type="AlphaFoldDB" id="A0A6F8VCM7"/>
<accession>A0A6F8VCM7</accession>
<keyword evidence="3" id="KW-1185">Reference proteome</keyword>
<evidence type="ECO:0000256" key="1">
    <source>
        <dbReference type="SAM" id="MobiDB-lite"/>
    </source>
</evidence>
<dbReference type="EMBL" id="AP022853">
    <property type="protein sequence ID" value="BCB26766.1"/>
    <property type="molecule type" value="Genomic_DNA"/>
</dbReference>
<proteinExistence type="predicted"/>
<feature type="region of interest" description="Disordered" evidence="1">
    <location>
        <begin position="42"/>
        <end position="108"/>
    </location>
</feature>
<dbReference type="RefSeq" id="WP_173063150.1">
    <property type="nucleotide sequence ID" value="NZ_AP022853.1"/>
</dbReference>
<organism evidence="2 3">
    <name type="scientific">Sulfurimicrobium lacus</name>
    <dbReference type="NCBI Taxonomy" id="2715678"/>
    <lineage>
        <taxon>Bacteria</taxon>
        <taxon>Pseudomonadati</taxon>
        <taxon>Pseudomonadota</taxon>
        <taxon>Betaproteobacteria</taxon>
        <taxon>Nitrosomonadales</taxon>
        <taxon>Sulfuricellaceae</taxon>
        <taxon>Sulfurimicrobium</taxon>
    </lineage>
</organism>
<dbReference type="KEGG" id="slac:SKTS_16520"/>